<dbReference type="EMBL" id="CAWUPB010000851">
    <property type="protein sequence ID" value="CAK7326429.1"/>
    <property type="molecule type" value="Genomic_DNA"/>
</dbReference>
<accession>A0AAV1R0P7</accession>
<comment type="caution">
    <text evidence="1">The sequence shown here is derived from an EMBL/GenBank/DDBJ whole genome shotgun (WGS) entry which is preliminary data.</text>
</comment>
<dbReference type="AlphaFoldDB" id="A0AAV1R0P7"/>
<dbReference type="GO" id="GO:0010082">
    <property type="term" value="P:regulation of root meristem growth"/>
    <property type="evidence" value="ECO:0007669"/>
    <property type="project" value="InterPro"/>
</dbReference>
<reference evidence="1 2" key="1">
    <citation type="submission" date="2024-01" db="EMBL/GenBank/DDBJ databases">
        <authorList>
            <person name="Waweru B."/>
        </authorList>
    </citation>
    <scope>NUCLEOTIDE SEQUENCE [LARGE SCALE GENOMIC DNA]</scope>
</reference>
<proteinExistence type="predicted"/>
<dbReference type="GO" id="GO:0010628">
    <property type="term" value="P:positive regulation of gene expression"/>
    <property type="evidence" value="ECO:0007669"/>
    <property type="project" value="TreeGrafter"/>
</dbReference>
<protein>
    <submittedName>
        <fullName evidence="1">Uncharacterized protein</fullName>
    </submittedName>
</protein>
<dbReference type="PANTHER" id="PTHR36313:SF1">
    <property type="entry name" value="PROTEIN GOLVEN 11-RELATED"/>
    <property type="match status" value="1"/>
</dbReference>
<evidence type="ECO:0000313" key="1">
    <source>
        <dbReference type="EMBL" id="CAK7326429.1"/>
    </source>
</evidence>
<dbReference type="InterPro" id="IPR038804">
    <property type="entry name" value="RGF3"/>
</dbReference>
<sequence>MVFVRVNMERAKSEERDFIVYLRGLRLAYETGKEQDKINPLSLNKMEQKSGYGIGFIYTANLSKSEIILSCTVLCTKNCLKLNWGVVDGDGIATTSIKRIGGRKMVLAPSGIKRSDIKGNGALGGTSKISSANDQAVGKYVYELGKKVTSIGRNKGNGSRFSEGINDSGFVAFNADYHQPRHHPPKNN</sequence>
<evidence type="ECO:0000313" key="2">
    <source>
        <dbReference type="Proteomes" id="UP001314170"/>
    </source>
</evidence>
<dbReference type="Proteomes" id="UP001314170">
    <property type="component" value="Unassembled WGS sequence"/>
</dbReference>
<organism evidence="1 2">
    <name type="scientific">Dovyalis caffra</name>
    <dbReference type="NCBI Taxonomy" id="77055"/>
    <lineage>
        <taxon>Eukaryota</taxon>
        <taxon>Viridiplantae</taxon>
        <taxon>Streptophyta</taxon>
        <taxon>Embryophyta</taxon>
        <taxon>Tracheophyta</taxon>
        <taxon>Spermatophyta</taxon>
        <taxon>Magnoliopsida</taxon>
        <taxon>eudicotyledons</taxon>
        <taxon>Gunneridae</taxon>
        <taxon>Pentapetalae</taxon>
        <taxon>rosids</taxon>
        <taxon>fabids</taxon>
        <taxon>Malpighiales</taxon>
        <taxon>Salicaceae</taxon>
        <taxon>Flacourtieae</taxon>
        <taxon>Dovyalis</taxon>
    </lineage>
</organism>
<gene>
    <name evidence="1" type="ORF">DCAF_LOCUS4129</name>
</gene>
<dbReference type="PANTHER" id="PTHR36313">
    <property type="entry name" value="ROOT MERISTEM GROWTH FACTOR 2"/>
    <property type="match status" value="1"/>
</dbReference>
<keyword evidence="2" id="KW-1185">Reference proteome</keyword>
<name>A0AAV1R0P7_9ROSI</name>
<dbReference type="GO" id="GO:0030154">
    <property type="term" value="P:cell differentiation"/>
    <property type="evidence" value="ECO:0007669"/>
    <property type="project" value="TreeGrafter"/>
</dbReference>
<dbReference type="GO" id="GO:0005615">
    <property type="term" value="C:extracellular space"/>
    <property type="evidence" value="ECO:0007669"/>
    <property type="project" value="TreeGrafter"/>
</dbReference>
<dbReference type="GO" id="GO:0008284">
    <property type="term" value="P:positive regulation of cell population proliferation"/>
    <property type="evidence" value="ECO:0007669"/>
    <property type="project" value="TreeGrafter"/>
</dbReference>
<dbReference type="GO" id="GO:0008083">
    <property type="term" value="F:growth factor activity"/>
    <property type="evidence" value="ECO:0007669"/>
    <property type="project" value="InterPro"/>
</dbReference>